<keyword evidence="2" id="KW-1185">Reference proteome</keyword>
<evidence type="ECO:0000313" key="2">
    <source>
        <dbReference type="Proteomes" id="UP001497482"/>
    </source>
</evidence>
<accession>A0AAV2LDB8</accession>
<dbReference type="Proteomes" id="UP001497482">
    <property type="component" value="Chromosome 22"/>
</dbReference>
<proteinExistence type="predicted"/>
<reference evidence="1 2" key="1">
    <citation type="submission" date="2024-04" db="EMBL/GenBank/DDBJ databases">
        <authorList>
            <person name="Waldvogel A.-M."/>
            <person name="Schoenle A."/>
        </authorList>
    </citation>
    <scope>NUCLEOTIDE SEQUENCE [LARGE SCALE GENOMIC DNA]</scope>
</reference>
<organism evidence="1 2">
    <name type="scientific">Knipowitschia caucasica</name>
    <name type="common">Caucasian dwarf goby</name>
    <name type="synonym">Pomatoschistus caucasicus</name>
    <dbReference type="NCBI Taxonomy" id="637954"/>
    <lineage>
        <taxon>Eukaryota</taxon>
        <taxon>Metazoa</taxon>
        <taxon>Chordata</taxon>
        <taxon>Craniata</taxon>
        <taxon>Vertebrata</taxon>
        <taxon>Euteleostomi</taxon>
        <taxon>Actinopterygii</taxon>
        <taxon>Neopterygii</taxon>
        <taxon>Teleostei</taxon>
        <taxon>Neoteleostei</taxon>
        <taxon>Acanthomorphata</taxon>
        <taxon>Gobiaria</taxon>
        <taxon>Gobiiformes</taxon>
        <taxon>Gobioidei</taxon>
        <taxon>Gobiidae</taxon>
        <taxon>Gobiinae</taxon>
        <taxon>Knipowitschia</taxon>
    </lineage>
</organism>
<dbReference type="EMBL" id="OZ035844">
    <property type="protein sequence ID" value="CAL1598586.1"/>
    <property type="molecule type" value="Genomic_DNA"/>
</dbReference>
<name>A0AAV2LDB8_KNICA</name>
<evidence type="ECO:0000313" key="1">
    <source>
        <dbReference type="EMBL" id="CAL1598586.1"/>
    </source>
</evidence>
<dbReference type="AlphaFoldDB" id="A0AAV2LDB8"/>
<gene>
    <name evidence="1" type="ORF">KC01_LOCUS26953</name>
</gene>
<sequence>MLARSLHLEGEAVFWQGKMRMRAVRKNSLSQTRILRQSGSHLGLQAAESPPLTLLLARQAEPPPEKNSLYIEQCHCQCHICQFSWCEEEKSYKE</sequence>
<protein>
    <submittedName>
        <fullName evidence="1">Uncharacterized protein</fullName>
    </submittedName>
</protein>